<name>A0ABN2XKN2_9ACTN</name>
<dbReference type="RefSeq" id="WP_231252079.1">
    <property type="nucleotide sequence ID" value="NZ_BAAAMQ010000015.1"/>
</dbReference>
<keyword evidence="3" id="KW-0732">Signal</keyword>
<comment type="caution">
    <text evidence="4">The sequence shown here is derived from an EMBL/GenBank/DDBJ whole genome shotgun (WGS) entry which is preliminary data.</text>
</comment>
<reference evidence="4 5" key="1">
    <citation type="journal article" date="2019" name="Int. J. Syst. Evol. Microbiol.">
        <title>The Global Catalogue of Microorganisms (GCM) 10K type strain sequencing project: providing services to taxonomists for standard genome sequencing and annotation.</title>
        <authorList>
            <consortium name="The Broad Institute Genomics Platform"/>
            <consortium name="The Broad Institute Genome Sequencing Center for Infectious Disease"/>
            <person name="Wu L."/>
            <person name="Ma J."/>
        </authorList>
    </citation>
    <scope>NUCLEOTIDE SEQUENCE [LARGE SCALE GENOMIC DNA]</scope>
    <source>
        <strain evidence="4 5">JCM 13813</strain>
    </source>
</reference>
<protein>
    <submittedName>
        <fullName evidence="4">Uncharacterized protein</fullName>
    </submittedName>
</protein>
<keyword evidence="5" id="KW-1185">Reference proteome</keyword>
<evidence type="ECO:0000313" key="4">
    <source>
        <dbReference type="EMBL" id="GAA2112038.1"/>
    </source>
</evidence>
<feature type="compositionally biased region" description="Gly residues" evidence="1">
    <location>
        <begin position="105"/>
        <end position="138"/>
    </location>
</feature>
<evidence type="ECO:0000313" key="5">
    <source>
        <dbReference type="Proteomes" id="UP001501161"/>
    </source>
</evidence>
<feature type="signal peptide" evidence="3">
    <location>
        <begin position="1"/>
        <end position="36"/>
    </location>
</feature>
<gene>
    <name evidence="4" type="ORF">GCM10009726_28460</name>
</gene>
<accession>A0ABN2XKN2</accession>
<evidence type="ECO:0000256" key="2">
    <source>
        <dbReference type="SAM" id="Phobius"/>
    </source>
</evidence>
<sequence length="289" mass="28036">MSDPTDLLLRHRAVRWTVLLGVVLAMSLSLAPASHATDGGHLGDLTDVAGAVTEPVVEPVVEPVHAAVQTVVPPVEHAVEPVTAHVVEPALSQVEHAGEAASGGPEDGPVGGASGGSGGGSDDSSGGGSGGPAAGGDGVSAVGSVTGSQPPGATSSAAPAGQGSGDDTGAPGRRDGPGTAVADRTRGGQRPSPASCDGVGDLPARGAATPAVQVRQDVRSSDAAEPGWTDGRSADRSDGFRGFVLPGEGVPAPALSGPDAARALWLAVLVAVAIMLAMGLTVVLARELE</sequence>
<feature type="chain" id="PRO_5045390333" evidence="3">
    <location>
        <begin position="37"/>
        <end position="289"/>
    </location>
</feature>
<dbReference type="EMBL" id="BAAAMQ010000015">
    <property type="protein sequence ID" value="GAA2112038.1"/>
    <property type="molecule type" value="Genomic_DNA"/>
</dbReference>
<feature type="region of interest" description="Disordered" evidence="1">
    <location>
        <begin position="96"/>
        <end position="239"/>
    </location>
</feature>
<evidence type="ECO:0000256" key="1">
    <source>
        <dbReference type="SAM" id="MobiDB-lite"/>
    </source>
</evidence>
<keyword evidence="2" id="KW-1133">Transmembrane helix</keyword>
<dbReference type="Proteomes" id="UP001501161">
    <property type="component" value="Unassembled WGS sequence"/>
</dbReference>
<feature type="transmembrane region" description="Helical" evidence="2">
    <location>
        <begin position="263"/>
        <end position="285"/>
    </location>
</feature>
<keyword evidence="2" id="KW-0812">Transmembrane</keyword>
<organism evidence="4 5">
    <name type="scientific">Nocardioides furvisabuli</name>
    <dbReference type="NCBI Taxonomy" id="375542"/>
    <lineage>
        <taxon>Bacteria</taxon>
        <taxon>Bacillati</taxon>
        <taxon>Actinomycetota</taxon>
        <taxon>Actinomycetes</taxon>
        <taxon>Propionibacteriales</taxon>
        <taxon>Nocardioidaceae</taxon>
        <taxon>Nocardioides</taxon>
    </lineage>
</organism>
<keyword evidence="2" id="KW-0472">Membrane</keyword>
<evidence type="ECO:0000256" key="3">
    <source>
        <dbReference type="SAM" id="SignalP"/>
    </source>
</evidence>
<feature type="compositionally biased region" description="Low complexity" evidence="1">
    <location>
        <begin position="139"/>
        <end position="161"/>
    </location>
</feature>
<proteinExistence type="predicted"/>